<reference evidence="10" key="2">
    <citation type="submission" date="2025-08" db="UniProtKB">
        <authorList>
            <consortium name="Ensembl"/>
        </authorList>
    </citation>
    <scope>IDENTIFICATION</scope>
</reference>
<evidence type="ECO:0000256" key="1">
    <source>
        <dbReference type="ARBA" id="ARBA00004115"/>
    </source>
</evidence>
<dbReference type="GO" id="GO:0005789">
    <property type="term" value="C:endoplasmic reticulum membrane"/>
    <property type="evidence" value="ECO:0007669"/>
    <property type="project" value="UniProtKB-SubCell"/>
</dbReference>
<keyword evidence="11" id="KW-1185">Reference proteome</keyword>
<dbReference type="GO" id="GO:0051082">
    <property type="term" value="F:unfolded protein binding"/>
    <property type="evidence" value="ECO:0007669"/>
    <property type="project" value="InterPro"/>
</dbReference>
<evidence type="ECO:0000256" key="2">
    <source>
        <dbReference type="ARBA" id="ARBA00010983"/>
    </source>
</evidence>
<dbReference type="PANTHER" id="PTHR11073:SF7">
    <property type="entry name" value="CALMEGIN"/>
    <property type="match status" value="1"/>
</dbReference>
<evidence type="ECO:0000256" key="8">
    <source>
        <dbReference type="RuleBase" id="RU362126"/>
    </source>
</evidence>
<feature type="compositionally biased region" description="Basic and acidic residues" evidence="9">
    <location>
        <begin position="10"/>
        <end position="38"/>
    </location>
</feature>
<sequence>MVLPINPPKQIDDPNDSKSDDWDERSKIPDPDASKPADWDENIPAKIEDTDSVKPEGWLDDEPEYMSDPNAETPVDCDKEMDGEQEAPLIPNPESEKAPGLELWKRLMINNPNYKSKWKPPLIENPNYQGVWKPRKIPNSDSDDNPFGMTQFSAVGLELWSMTSDIYFDNCIIYSEKKNSDFLFGQFLESITTTSLHSILNILIPDTNLIIFICLNQPCMKKYFSILRTNYEITVHSLFTGKHSHYKYIKSSSSWRLCISSHLLEKENILKGCQLRLIWKVKNHGSVVIRISLPWV</sequence>
<reference evidence="10" key="1">
    <citation type="submission" date="2021-06" db="EMBL/GenBank/DDBJ databases">
        <authorList>
            <consortium name="Wellcome Sanger Institute Data Sharing"/>
        </authorList>
    </citation>
    <scope>NUCLEOTIDE SEQUENCE [LARGE SCALE GENOMIC DNA]</scope>
</reference>
<dbReference type="Gene3D" id="2.10.250.10">
    <property type="entry name" value="Calreticulin/calnexin, P domain"/>
    <property type="match status" value="1"/>
</dbReference>
<dbReference type="Ensembl" id="ENSECRT00000014396.1">
    <property type="protein sequence ID" value="ENSECRP00000014150.1"/>
    <property type="gene ID" value="ENSECRG00000009442.1"/>
</dbReference>
<dbReference type="Proteomes" id="UP000694620">
    <property type="component" value="Chromosome 1"/>
</dbReference>
<reference evidence="10" key="3">
    <citation type="submission" date="2025-09" db="UniProtKB">
        <authorList>
            <consortium name="Ensembl"/>
        </authorList>
    </citation>
    <scope>IDENTIFICATION</scope>
</reference>
<dbReference type="FunFam" id="2.10.250.10:FF:000001">
    <property type="entry name" value="Calnexin homolog"/>
    <property type="match status" value="1"/>
</dbReference>
<evidence type="ECO:0000256" key="9">
    <source>
        <dbReference type="SAM" id="MobiDB-lite"/>
    </source>
</evidence>
<protein>
    <recommendedName>
        <fullName evidence="12">Calnexin</fullName>
    </recommendedName>
</protein>
<evidence type="ECO:0000256" key="4">
    <source>
        <dbReference type="ARBA" id="ARBA00022824"/>
    </source>
</evidence>
<keyword evidence="6" id="KW-0472">Membrane</keyword>
<keyword evidence="5" id="KW-1133">Transmembrane helix</keyword>
<dbReference type="Gene3D" id="2.60.120.200">
    <property type="match status" value="1"/>
</dbReference>
<dbReference type="GeneTree" id="ENSGT00950000182915"/>
<comment type="similarity">
    <text evidence="2 8">Belongs to the calreticulin family.</text>
</comment>
<evidence type="ECO:0000313" key="11">
    <source>
        <dbReference type="Proteomes" id="UP000694620"/>
    </source>
</evidence>
<dbReference type="GO" id="GO:0036503">
    <property type="term" value="P:ERAD pathway"/>
    <property type="evidence" value="ECO:0007669"/>
    <property type="project" value="TreeGrafter"/>
</dbReference>
<keyword evidence="7 8" id="KW-0143">Chaperone</keyword>
<name>A0A8C4SAU7_ERPCA</name>
<dbReference type="InterPro" id="IPR001580">
    <property type="entry name" value="Calret/calnex"/>
</dbReference>
<dbReference type="GO" id="GO:0005509">
    <property type="term" value="F:calcium ion binding"/>
    <property type="evidence" value="ECO:0007669"/>
    <property type="project" value="InterPro"/>
</dbReference>
<organism evidence="10 11">
    <name type="scientific">Erpetoichthys calabaricus</name>
    <name type="common">Rope fish</name>
    <name type="synonym">Calamoichthys calabaricus</name>
    <dbReference type="NCBI Taxonomy" id="27687"/>
    <lineage>
        <taxon>Eukaryota</taxon>
        <taxon>Metazoa</taxon>
        <taxon>Chordata</taxon>
        <taxon>Craniata</taxon>
        <taxon>Vertebrata</taxon>
        <taxon>Euteleostomi</taxon>
        <taxon>Actinopterygii</taxon>
        <taxon>Polypteriformes</taxon>
        <taxon>Polypteridae</taxon>
        <taxon>Erpetoichthys</taxon>
    </lineage>
</organism>
<evidence type="ECO:0000256" key="5">
    <source>
        <dbReference type="ARBA" id="ARBA00022989"/>
    </source>
</evidence>
<dbReference type="PANTHER" id="PTHR11073">
    <property type="entry name" value="CALRETICULIN AND CALNEXIN"/>
    <property type="match status" value="1"/>
</dbReference>
<keyword evidence="4 8" id="KW-0256">Endoplasmic reticulum</keyword>
<dbReference type="GO" id="GO:0006457">
    <property type="term" value="P:protein folding"/>
    <property type="evidence" value="ECO:0007669"/>
    <property type="project" value="InterPro"/>
</dbReference>
<evidence type="ECO:0008006" key="12">
    <source>
        <dbReference type="Google" id="ProtNLM"/>
    </source>
</evidence>
<dbReference type="SUPFAM" id="SSF63887">
    <property type="entry name" value="P-domain of calnexin/calreticulin"/>
    <property type="match status" value="1"/>
</dbReference>
<proteinExistence type="inferred from homology"/>
<evidence type="ECO:0000313" key="10">
    <source>
        <dbReference type="Ensembl" id="ENSECRP00000014150.1"/>
    </source>
</evidence>
<evidence type="ECO:0000256" key="6">
    <source>
        <dbReference type="ARBA" id="ARBA00023136"/>
    </source>
</evidence>
<keyword evidence="3" id="KW-0812">Transmembrane</keyword>
<evidence type="ECO:0000256" key="3">
    <source>
        <dbReference type="ARBA" id="ARBA00022692"/>
    </source>
</evidence>
<evidence type="ECO:0000256" key="7">
    <source>
        <dbReference type="ARBA" id="ARBA00023186"/>
    </source>
</evidence>
<dbReference type="AlphaFoldDB" id="A0A8C4SAU7"/>
<comment type="subcellular location">
    <subcellularLocation>
        <location evidence="1">Endoplasmic reticulum membrane</location>
        <topology evidence="1">Single-pass type I membrane protein</topology>
    </subcellularLocation>
</comment>
<dbReference type="InterPro" id="IPR009033">
    <property type="entry name" value="Calreticulin/calnexin_P_dom_sf"/>
</dbReference>
<dbReference type="Pfam" id="PF00262">
    <property type="entry name" value="Calreticulin"/>
    <property type="match status" value="1"/>
</dbReference>
<feature type="region of interest" description="Disordered" evidence="9">
    <location>
        <begin position="1"/>
        <end position="73"/>
    </location>
</feature>
<dbReference type="PRINTS" id="PR00626">
    <property type="entry name" value="CALRETICULIN"/>
</dbReference>
<accession>A0A8C4SAU7</accession>